<evidence type="ECO:0000259" key="10">
    <source>
        <dbReference type="Pfam" id="PF00117"/>
    </source>
</evidence>
<sequence length="203" mass="22525">HQGGNPLVTRNEDDILEASGLILPGVGAFPHGMKNLNDYGLVPVIEKYVATGKPVMGICLGMQMLMEFSEEHHRCEGLGFISGGVKKLPFQLSEDKRLPHVGWKKIMPPIGNTWEEGILKSLSLDPFYYFVHSYAACPKFSENAYAWTEDGGMKFASAVRHGNVFGFQFHPEKSGLAGLVILRNFLMKCEENISTYSSRNEIG</sequence>
<comment type="subunit">
    <text evidence="2">Heterodimer of HisH and HisF.</text>
</comment>
<dbReference type="SUPFAM" id="SSF52317">
    <property type="entry name" value="Class I glutamine amidotransferase-like"/>
    <property type="match status" value="1"/>
</dbReference>
<dbReference type="PIRSF" id="PIRSF000495">
    <property type="entry name" value="Amidotransf_hisH"/>
    <property type="match status" value="1"/>
</dbReference>
<evidence type="ECO:0000256" key="6">
    <source>
        <dbReference type="ARBA" id="ARBA00023102"/>
    </source>
</evidence>
<evidence type="ECO:0000256" key="3">
    <source>
        <dbReference type="ARBA" id="ARBA00022605"/>
    </source>
</evidence>
<keyword evidence="4" id="KW-0378">Hydrolase</keyword>
<proteinExistence type="predicted"/>
<keyword evidence="3" id="KW-0028">Amino-acid biosynthesis</keyword>
<dbReference type="CDD" id="cd01748">
    <property type="entry name" value="GATase1_IGP_Synthase"/>
    <property type="match status" value="1"/>
</dbReference>
<evidence type="ECO:0000256" key="7">
    <source>
        <dbReference type="ARBA" id="ARBA00023239"/>
    </source>
</evidence>
<comment type="pathway">
    <text evidence="1">Amino-acid biosynthesis; L-histidine biosynthesis; L-histidine from 5-phospho-alpha-D-ribose 1-diphosphate: step 5/9.</text>
</comment>
<keyword evidence="7" id="KW-0456">Lyase</keyword>
<comment type="catalytic activity">
    <reaction evidence="9">
        <text>L-glutamine + H2O = L-glutamate + NH4(+)</text>
        <dbReference type="Rhea" id="RHEA:15889"/>
        <dbReference type="ChEBI" id="CHEBI:15377"/>
        <dbReference type="ChEBI" id="CHEBI:28938"/>
        <dbReference type="ChEBI" id="CHEBI:29985"/>
        <dbReference type="ChEBI" id="CHEBI:58359"/>
        <dbReference type="EC" id="3.5.1.2"/>
    </reaction>
</comment>
<dbReference type="GO" id="GO:0000107">
    <property type="term" value="F:imidazoleglycerol-phosphate synthase activity"/>
    <property type="evidence" value="ECO:0007669"/>
    <property type="project" value="TreeGrafter"/>
</dbReference>
<dbReference type="InterPro" id="IPR010139">
    <property type="entry name" value="Imidazole-glycPsynth_HisH"/>
</dbReference>
<feature type="non-terminal residue" evidence="11">
    <location>
        <position position="1"/>
    </location>
</feature>
<dbReference type="GO" id="GO:0004359">
    <property type="term" value="F:glutaminase activity"/>
    <property type="evidence" value="ECO:0007669"/>
    <property type="project" value="UniProtKB-EC"/>
</dbReference>
<reference evidence="11" key="1">
    <citation type="submission" date="2018-05" db="EMBL/GenBank/DDBJ databases">
        <authorList>
            <person name="Lanie J.A."/>
            <person name="Ng W.-L."/>
            <person name="Kazmierczak K.M."/>
            <person name="Andrzejewski T.M."/>
            <person name="Davidsen T.M."/>
            <person name="Wayne K.J."/>
            <person name="Tettelin H."/>
            <person name="Glass J.I."/>
            <person name="Rusch D."/>
            <person name="Podicherti R."/>
            <person name="Tsui H.-C.T."/>
            <person name="Winkler M.E."/>
        </authorList>
    </citation>
    <scope>NUCLEOTIDE SEQUENCE</scope>
</reference>
<evidence type="ECO:0000256" key="4">
    <source>
        <dbReference type="ARBA" id="ARBA00022801"/>
    </source>
</evidence>
<dbReference type="GO" id="GO:0016829">
    <property type="term" value="F:lyase activity"/>
    <property type="evidence" value="ECO:0007669"/>
    <property type="project" value="UniProtKB-KW"/>
</dbReference>
<gene>
    <name evidence="11" type="ORF">METZ01_LOCUS504946</name>
</gene>
<dbReference type="NCBIfam" id="TIGR01855">
    <property type="entry name" value="IMP_synth_hisH"/>
    <property type="match status" value="1"/>
</dbReference>
<evidence type="ECO:0000313" key="11">
    <source>
        <dbReference type="EMBL" id="SVE52092.1"/>
    </source>
</evidence>
<evidence type="ECO:0000256" key="1">
    <source>
        <dbReference type="ARBA" id="ARBA00005091"/>
    </source>
</evidence>
<name>A0A383E5H9_9ZZZZ</name>
<dbReference type="EMBL" id="UINC01223058">
    <property type="protein sequence ID" value="SVE52092.1"/>
    <property type="molecule type" value="Genomic_DNA"/>
</dbReference>
<dbReference type="PANTHER" id="PTHR42701:SF1">
    <property type="entry name" value="IMIDAZOLE GLYCEROL PHOSPHATE SYNTHASE SUBUNIT HISH"/>
    <property type="match status" value="1"/>
</dbReference>
<dbReference type="GO" id="GO:0000105">
    <property type="term" value="P:L-histidine biosynthetic process"/>
    <property type="evidence" value="ECO:0007669"/>
    <property type="project" value="UniProtKB-UniPathway"/>
</dbReference>
<dbReference type="UniPathway" id="UPA00031">
    <property type="reaction ID" value="UER00010"/>
</dbReference>
<dbReference type="PANTHER" id="PTHR42701">
    <property type="entry name" value="IMIDAZOLE GLYCEROL PHOSPHATE SYNTHASE SUBUNIT HISH"/>
    <property type="match status" value="1"/>
</dbReference>
<comment type="catalytic activity">
    <reaction evidence="8">
        <text>5-[(5-phospho-1-deoxy-D-ribulos-1-ylimino)methylamino]-1-(5-phospho-beta-D-ribosyl)imidazole-4-carboxamide + L-glutamine = D-erythro-1-(imidazol-4-yl)glycerol 3-phosphate + 5-amino-1-(5-phospho-beta-D-ribosyl)imidazole-4-carboxamide + L-glutamate + H(+)</text>
        <dbReference type="Rhea" id="RHEA:24793"/>
        <dbReference type="ChEBI" id="CHEBI:15378"/>
        <dbReference type="ChEBI" id="CHEBI:29985"/>
        <dbReference type="ChEBI" id="CHEBI:58278"/>
        <dbReference type="ChEBI" id="CHEBI:58359"/>
        <dbReference type="ChEBI" id="CHEBI:58475"/>
        <dbReference type="ChEBI" id="CHEBI:58525"/>
        <dbReference type="EC" id="4.3.2.10"/>
    </reaction>
</comment>
<keyword evidence="5" id="KW-0315">Glutamine amidotransferase</keyword>
<feature type="domain" description="Glutamine amidotransferase" evidence="10">
    <location>
        <begin position="22"/>
        <end position="188"/>
    </location>
</feature>
<evidence type="ECO:0000256" key="2">
    <source>
        <dbReference type="ARBA" id="ARBA00011152"/>
    </source>
</evidence>
<dbReference type="PROSITE" id="PS51273">
    <property type="entry name" value="GATASE_TYPE_1"/>
    <property type="match status" value="1"/>
</dbReference>
<dbReference type="Pfam" id="PF00117">
    <property type="entry name" value="GATase"/>
    <property type="match status" value="1"/>
</dbReference>
<accession>A0A383E5H9</accession>
<keyword evidence="6" id="KW-0368">Histidine biosynthesis</keyword>
<dbReference type="AlphaFoldDB" id="A0A383E5H9"/>
<organism evidence="11">
    <name type="scientific">marine metagenome</name>
    <dbReference type="NCBI Taxonomy" id="408172"/>
    <lineage>
        <taxon>unclassified sequences</taxon>
        <taxon>metagenomes</taxon>
        <taxon>ecological metagenomes</taxon>
    </lineage>
</organism>
<dbReference type="InterPro" id="IPR029062">
    <property type="entry name" value="Class_I_gatase-like"/>
</dbReference>
<dbReference type="Gene3D" id="3.40.50.880">
    <property type="match status" value="1"/>
</dbReference>
<dbReference type="InterPro" id="IPR017926">
    <property type="entry name" value="GATASE"/>
</dbReference>
<protein>
    <recommendedName>
        <fullName evidence="10">Glutamine amidotransferase domain-containing protein</fullName>
    </recommendedName>
</protein>
<evidence type="ECO:0000256" key="5">
    <source>
        <dbReference type="ARBA" id="ARBA00022962"/>
    </source>
</evidence>
<evidence type="ECO:0000256" key="9">
    <source>
        <dbReference type="ARBA" id="ARBA00049534"/>
    </source>
</evidence>
<evidence type="ECO:0000256" key="8">
    <source>
        <dbReference type="ARBA" id="ARBA00047838"/>
    </source>
</evidence>